<dbReference type="EMBL" id="CP048620">
    <property type="protein sequence ID" value="QPJ64350.1"/>
    <property type="molecule type" value="Genomic_DNA"/>
</dbReference>
<reference evidence="2" key="1">
    <citation type="submission" date="2020-02" db="EMBL/GenBank/DDBJ databases">
        <title>Genomic and physiological characterization of two novel Nitrospinaceae genera.</title>
        <authorList>
            <person name="Mueller A.J."/>
            <person name="Jung M.-Y."/>
            <person name="Strachan C.R."/>
            <person name="Herbold C.W."/>
            <person name="Kirkegaard R.H."/>
            <person name="Daims H."/>
        </authorList>
    </citation>
    <scope>NUCLEOTIDE SEQUENCE [LARGE SCALE GENOMIC DNA]</scope>
</reference>
<evidence type="ECO:0000313" key="1">
    <source>
        <dbReference type="EMBL" id="QPJ64350.1"/>
    </source>
</evidence>
<organism evidence="1 2">
    <name type="scientific">Candidatus Nitrohelix vancouverensis</name>
    <dbReference type="NCBI Taxonomy" id="2705534"/>
    <lineage>
        <taxon>Bacteria</taxon>
        <taxon>Pseudomonadati</taxon>
        <taxon>Nitrospinota/Tectimicrobiota group</taxon>
        <taxon>Nitrospinota</taxon>
        <taxon>Nitrospinia</taxon>
        <taxon>Nitrospinales</taxon>
        <taxon>Nitrospinaceae</taxon>
        <taxon>Candidatus Nitrohelix</taxon>
    </lineage>
</organism>
<sequence>MLRVQTQELIELRATIRKAAPWREMEMADKLTGTNELGRFIEIPKTTKLHSIDATRT</sequence>
<gene>
    <name evidence="1" type="ORF">G3M78_02640</name>
</gene>
<protein>
    <submittedName>
        <fullName evidence="1">Uncharacterized protein</fullName>
    </submittedName>
</protein>
<evidence type="ECO:0000313" key="2">
    <source>
        <dbReference type="Proteomes" id="UP000594464"/>
    </source>
</evidence>
<proteinExistence type="predicted"/>
<dbReference type="Proteomes" id="UP000594464">
    <property type="component" value="Chromosome"/>
</dbReference>
<dbReference type="AlphaFoldDB" id="A0A7T0G2H7"/>
<accession>A0A7T0G2H7</accession>
<name>A0A7T0G2H7_9BACT</name>
<dbReference type="KEGG" id="nva:G3M78_02640"/>